<reference evidence="2" key="1">
    <citation type="journal article" date="2011" name="PLoS Genet.">
        <title>Genomic analysis of the necrotrophic fungal pathogens Sclerotinia sclerotiorum and Botrytis cinerea.</title>
        <authorList>
            <person name="Amselem J."/>
            <person name="Cuomo C.A."/>
            <person name="van Kan J.A."/>
            <person name="Viaud M."/>
            <person name="Benito E.P."/>
            <person name="Couloux A."/>
            <person name="Coutinho P.M."/>
            <person name="de Vries R.P."/>
            <person name="Dyer P.S."/>
            <person name="Fillinger S."/>
            <person name="Fournier E."/>
            <person name="Gout L."/>
            <person name="Hahn M."/>
            <person name="Kohn L."/>
            <person name="Lapalu N."/>
            <person name="Plummer K.M."/>
            <person name="Pradier J.M."/>
            <person name="Quevillon E."/>
            <person name="Sharon A."/>
            <person name="Simon A."/>
            <person name="ten Have A."/>
            <person name="Tudzynski B."/>
            <person name="Tudzynski P."/>
            <person name="Wincker P."/>
            <person name="Andrew M."/>
            <person name="Anthouard V."/>
            <person name="Beever R.E."/>
            <person name="Beffa R."/>
            <person name="Benoit I."/>
            <person name="Bouzid O."/>
            <person name="Brault B."/>
            <person name="Chen Z."/>
            <person name="Choquer M."/>
            <person name="Collemare J."/>
            <person name="Cotton P."/>
            <person name="Danchin E.G."/>
            <person name="Da Silva C."/>
            <person name="Gautier A."/>
            <person name="Giraud C."/>
            <person name="Giraud T."/>
            <person name="Gonzalez C."/>
            <person name="Grossetete S."/>
            <person name="Guldener U."/>
            <person name="Henrissat B."/>
            <person name="Howlett B.J."/>
            <person name="Kodira C."/>
            <person name="Kretschmer M."/>
            <person name="Lappartient A."/>
            <person name="Leroch M."/>
            <person name="Levis C."/>
            <person name="Mauceli E."/>
            <person name="Neuveglise C."/>
            <person name="Oeser B."/>
            <person name="Pearson M."/>
            <person name="Poulain J."/>
            <person name="Poussereau N."/>
            <person name="Quesneville H."/>
            <person name="Rascle C."/>
            <person name="Schumacher J."/>
            <person name="Segurens B."/>
            <person name="Sexton A."/>
            <person name="Silva E."/>
            <person name="Sirven C."/>
            <person name="Soanes D.M."/>
            <person name="Talbot N.J."/>
            <person name="Templeton M."/>
            <person name="Yandava C."/>
            <person name="Yarden O."/>
            <person name="Zeng Q."/>
            <person name="Rollins J.A."/>
            <person name="Lebrun M.H."/>
            <person name="Dickman M."/>
        </authorList>
    </citation>
    <scope>NUCLEOTIDE SEQUENCE [LARGE SCALE GENOMIC DNA]</scope>
    <source>
        <strain evidence="2">ATCC 18683 / 1980 / Ss-1</strain>
    </source>
</reference>
<dbReference type="KEGG" id="ssl:SS1G_13242"/>
<name>A7F6L3_SCLS1</name>
<keyword evidence="2" id="KW-1185">Reference proteome</keyword>
<dbReference type="Proteomes" id="UP000001312">
    <property type="component" value="Unassembled WGS sequence"/>
</dbReference>
<proteinExistence type="predicted"/>
<sequence length="77" mass="9125">MPWLSCVTAKGRRKRKFEQQSFKEDAGITASDTGDGQLILRTEFFRRLFLIRYSTVISEFQTSSRRVWERQGFDTQE</sequence>
<organism evidence="1 2">
    <name type="scientific">Sclerotinia sclerotiorum (strain ATCC 18683 / 1980 / Ss-1)</name>
    <name type="common">White mold</name>
    <name type="synonym">Whetzelinia sclerotiorum</name>
    <dbReference type="NCBI Taxonomy" id="665079"/>
    <lineage>
        <taxon>Eukaryota</taxon>
        <taxon>Fungi</taxon>
        <taxon>Dikarya</taxon>
        <taxon>Ascomycota</taxon>
        <taxon>Pezizomycotina</taxon>
        <taxon>Leotiomycetes</taxon>
        <taxon>Helotiales</taxon>
        <taxon>Sclerotiniaceae</taxon>
        <taxon>Sclerotinia</taxon>
    </lineage>
</organism>
<evidence type="ECO:0000313" key="1">
    <source>
        <dbReference type="EMBL" id="EDN98384.1"/>
    </source>
</evidence>
<accession>A7F6L3</accession>
<dbReference type="AlphaFoldDB" id="A7F6L3"/>
<dbReference type="RefSeq" id="XP_001585726.1">
    <property type="nucleotide sequence ID" value="XM_001585676.1"/>
</dbReference>
<protein>
    <submittedName>
        <fullName evidence="1">Uncharacterized protein</fullName>
    </submittedName>
</protein>
<dbReference type="InParanoid" id="A7F6L3"/>
<gene>
    <name evidence="1" type="ORF">SS1G_13242</name>
</gene>
<dbReference type="EMBL" id="CH476644">
    <property type="protein sequence ID" value="EDN98384.1"/>
    <property type="molecule type" value="Genomic_DNA"/>
</dbReference>
<evidence type="ECO:0000313" key="2">
    <source>
        <dbReference type="Proteomes" id="UP000001312"/>
    </source>
</evidence>
<dbReference type="GeneID" id="5481763"/>